<keyword evidence="4" id="KW-0576">Peroxisome</keyword>
<dbReference type="GO" id="GO:0003988">
    <property type="term" value="F:acetyl-CoA C-acyltransferase activity"/>
    <property type="evidence" value="ECO:0007669"/>
    <property type="project" value="TreeGrafter"/>
</dbReference>
<gene>
    <name evidence="6" type="ORF">CYMTET_50612</name>
</gene>
<dbReference type="GO" id="GO:0006635">
    <property type="term" value="P:fatty acid beta-oxidation"/>
    <property type="evidence" value="ECO:0007669"/>
    <property type="project" value="TreeGrafter"/>
</dbReference>
<dbReference type="InterPro" id="IPR050215">
    <property type="entry name" value="Thiolase-like_sf_Thiolase"/>
</dbReference>
<sequence>MPGSPLRTDDLRGQNDVLKSAKSRLENLSNHLPPPLKPCVVSGVVEQSVCSAQHSNGGVLPEDVVIVSALRTPITKAKRGGLRNVPAHALLTTVLQATLKNSGVPAQDISDVVVGTALGDSQRAAQCRIAMFLAGFPESVPGRTCNRMCSSGLQAVADVAASIKAGYYDIGLACGVESMSSDPFITDSPVEPEKLVESSSAQSCLLPMGLTSENVADTYGISRKAQDELALTSHTRAARAMRSGRFAAEIVPVATKEKNPSNGEDLEFGMCIVLKTMLLQAPSLA</sequence>
<evidence type="ECO:0000313" key="6">
    <source>
        <dbReference type="EMBL" id="KAK3239462.1"/>
    </source>
</evidence>
<evidence type="ECO:0000259" key="5">
    <source>
        <dbReference type="Pfam" id="PF00108"/>
    </source>
</evidence>
<evidence type="ECO:0000256" key="1">
    <source>
        <dbReference type="ARBA" id="ARBA00004275"/>
    </source>
</evidence>
<feature type="domain" description="Thiolase N-terminal" evidence="5">
    <location>
        <begin position="64"/>
        <end position="260"/>
    </location>
</feature>
<dbReference type="SUPFAM" id="SSF53901">
    <property type="entry name" value="Thiolase-like"/>
    <property type="match status" value="1"/>
</dbReference>
<keyword evidence="7" id="KW-1185">Reference proteome</keyword>
<organism evidence="6 7">
    <name type="scientific">Cymbomonas tetramitiformis</name>
    <dbReference type="NCBI Taxonomy" id="36881"/>
    <lineage>
        <taxon>Eukaryota</taxon>
        <taxon>Viridiplantae</taxon>
        <taxon>Chlorophyta</taxon>
        <taxon>Pyramimonadophyceae</taxon>
        <taxon>Pyramimonadales</taxon>
        <taxon>Pyramimonadaceae</taxon>
        <taxon>Cymbomonas</taxon>
    </lineage>
</organism>
<dbReference type="Gene3D" id="3.40.47.10">
    <property type="match status" value="1"/>
</dbReference>
<proteinExistence type="predicted"/>
<dbReference type="Proteomes" id="UP001190700">
    <property type="component" value="Unassembled WGS sequence"/>
</dbReference>
<comment type="subcellular location">
    <subcellularLocation>
        <location evidence="1">Peroxisome</location>
    </subcellularLocation>
</comment>
<dbReference type="GO" id="GO:0005777">
    <property type="term" value="C:peroxisome"/>
    <property type="evidence" value="ECO:0007669"/>
    <property type="project" value="UniProtKB-SubCell"/>
</dbReference>
<dbReference type="Pfam" id="PF00108">
    <property type="entry name" value="Thiolase_N"/>
    <property type="match status" value="1"/>
</dbReference>
<dbReference type="PANTHER" id="PTHR43853">
    <property type="entry name" value="3-KETOACYL-COA THIOLASE, PEROXISOMAL"/>
    <property type="match status" value="1"/>
</dbReference>
<name>A0AAE0BMX1_9CHLO</name>
<protein>
    <recommendedName>
        <fullName evidence="5">Thiolase N-terminal domain-containing protein</fullName>
    </recommendedName>
</protein>
<evidence type="ECO:0000313" key="7">
    <source>
        <dbReference type="Proteomes" id="UP001190700"/>
    </source>
</evidence>
<comment type="caution">
    <text evidence="6">The sequence shown here is derived from an EMBL/GenBank/DDBJ whole genome shotgun (WGS) entry which is preliminary data.</text>
</comment>
<evidence type="ECO:0000256" key="3">
    <source>
        <dbReference type="ARBA" id="ARBA00023098"/>
    </source>
</evidence>
<keyword evidence="2" id="KW-0276">Fatty acid metabolism</keyword>
<dbReference type="GO" id="GO:0010124">
    <property type="term" value="P:phenylacetate catabolic process"/>
    <property type="evidence" value="ECO:0007669"/>
    <property type="project" value="TreeGrafter"/>
</dbReference>
<dbReference type="CDD" id="cd00751">
    <property type="entry name" value="thiolase"/>
    <property type="match status" value="1"/>
</dbReference>
<dbReference type="PANTHER" id="PTHR43853:SF8">
    <property type="entry name" value="3-KETOACYL-COA THIOLASE, PEROXISOMAL"/>
    <property type="match status" value="1"/>
</dbReference>
<dbReference type="AlphaFoldDB" id="A0AAE0BMX1"/>
<accession>A0AAE0BMX1</accession>
<reference evidence="6 7" key="1">
    <citation type="journal article" date="2015" name="Genome Biol. Evol.">
        <title>Comparative Genomics of a Bacterivorous Green Alga Reveals Evolutionary Causalities and Consequences of Phago-Mixotrophic Mode of Nutrition.</title>
        <authorList>
            <person name="Burns J.A."/>
            <person name="Paasch A."/>
            <person name="Narechania A."/>
            <person name="Kim E."/>
        </authorList>
    </citation>
    <scope>NUCLEOTIDE SEQUENCE [LARGE SCALE GENOMIC DNA]</scope>
    <source>
        <strain evidence="6 7">PLY_AMNH</strain>
    </source>
</reference>
<dbReference type="InterPro" id="IPR002155">
    <property type="entry name" value="Thiolase"/>
</dbReference>
<evidence type="ECO:0000256" key="4">
    <source>
        <dbReference type="ARBA" id="ARBA00023140"/>
    </source>
</evidence>
<dbReference type="EMBL" id="LGRX02033907">
    <property type="protein sequence ID" value="KAK3239462.1"/>
    <property type="molecule type" value="Genomic_DNA"/>
</dbReference>
<keyword evidence="3" id="KW-0443">Lipid metabolism</keyword>
<dbReference type="InterPro" id="IPR016039">
    <property type="entry name" value="Thiolase-like"/>
</dbReference>
<dbReference type="InterPro" id="IPR020616">
    <property type="entry name" value="Thiolase_N"/>
</dbReference>
<evidence type="ECO:0000256" key="2">
    <source>
        <dbReference type="ARBA" id="ARBA00022832"/>
    </source>
</evidence>